<dbReference type="Proteomes" id="UP000326062">
    <property type="component" value="Chromosome 2"/>
</dbReference>
<gene>
    <name evidence="2" type="ORF">FD755_006779</name>
</gene>
<feature type="region of interest" description="Disordered" evidence="1">
    <location>
        <begin position="89"/>
        <end position="111"/>
    </location>
</feature>
<organism evidence="2 3">
    <name type="scientific">Muntiacus reevesi</name>
    <name type="common">Reeves' muntjac</name>
    <name type="synonym">Cervus reevesi</name>
    <dbReference type="NCBI Taxonomy" id="9886"/>
    <lineage>
        <taxon>Eukaryota</taxon>
        <taxon>Metazoa</taxon>
        <taxon>Chordata</taxon>
        <taxon>Craniata</taxon>
        <taxon>Vertebrata</taxon>
        <taxon>Euteleostomi</taxon>
        <taxon>Mammalia</taxon>
        <taxon>Eutheria</taxon>
        <taxon>Laurasiatheria</taxon>
        <taxon>Artiodactyla</taxon>
        <taxon>Ruminantia</taxon>
        <taxon>Pecora</taxon>
        <taxon>Cervidae</taxon>
        <taxon>Muntiacinae</taxon>
        <taxon>Muntiacus</taxon>
    </lineage>
</organism>
<name>A0A5J5MZK5_MUNRE</name>
<comment type="caution">
    <text evidence="2">The sequence shown here is derived from an EMBL/GenBank/DDBJ whole genome shotgun (WGS) entry which is preliminary data.</text>
</comment>
<feature type="compositionally biased region" description="Acidic residues" evidence="1">
    <location>
        <begin position="100"/>
        <end position="111"/>
    </location>
</feature>
<sequence>MSTFQSTQMDTSLTCFFISTVDHPSPFSDWHYLATELLNYFCLTLHIFLSYSQLIEVVNPADYPFPDPLEEGISFDIYSKFIEPPPPLDMEIKGLNQEQGPEESQPEADTSETDLLVGFTIEEIKSVLDQVTDDILISIQELNVTSPHNCQLSHLRLSKIAK</sequence>
<evidence type="ECO:0000313" key="2">
    <source>
        <dbReference type="EMBL" id="KAB0384862.1"/>
    </source>
</evidence>
<reference evidence="2 3" key="1">
    <citation type="submission" date="2019-06" db="EMBL/GenBank/DDBJ databases">
        <title>Discovery of a novel chromosome fission-fusion reversal in muntjac.</title>
        <authorList>
            <person name="Mudd A.B."/>
            <person name="Bredeson J.V."/>
            <person name="Baum R."/>
            <person name="Hockemeyer D."/>
            <person name="Rokhsar D.S."/>
        </authorList>
    </citation>
    <scope>NUCLEOTIDE SEQUENCE [LARGE SCALE GENOMIC DNA]</scope>
    <source>
        <strain evidence="2">UCam_UCB_Mr</strain>
        <tissue evidence="2">Fibroblast cell line</tissue>
    </source>
</reference>
<protein>
    <recommendedName>
        <fullName evidence="4">Ciliary associated calcium binding coiled-coil 1</fullName>
    </recommendedName>
</protein>
<proteinExistence type="predicted"/>
<dbReference type="AlphaFoldDB" id="A0A5J5MZK5"/>
<evidence type="ECO:0008006" key="4">
    <source>
        <dbReference type="Google" id="ProtNLM"/>
    </source>
</evidence>
<keyword evidence="3" id="KW-1185">Reference proteome</keyword>
<evidence type="ECO:0000313" key="3">
    <source>
        <dbReference type="Proteomes" id="UP000326062"/>
    </source>
</evidence>
<evidence type="ECO:0000256" key="1">
    <source>
        <dbReference type="SAM" id="MobiDB-lite"/>
    </source>
</evidence>
<accession>A0A5J5MZK5</accession>
<dbReference type="EMBL" id="VCEB01000002">
    <property type="protein sequence ID" value="KAB0384862.1"/>
    <property type="molecule type" value="Genomic_DNA"/>
</dbReference>